<protein>
    <submittedName>
        <fullName evidence="1">Uncharacterized protein</fullName>
    </submittedName>
</protein>
<accession>A0AAV3Q9C5</accession>
<proteinExistence type="predicted"/>
<keyword evidence="2" id="KW-1185">Reference proteome</keyword>
<reference evidence="1 2" key="1">
    <citation type="submission" date="2024-01" db="EMBL/GenBank/DDBJ databases">
        <title>The complete chloroplast genome sequence of Lithospermum erythrorhizon: insights into the phylogenetic relationship among Boraginaceae species and the maternal lineages of purple gromwells.</title>
        <authorList>
            <person name="Okada T."/>
            <person name="Watanabe K."/>
        </authorList>
    </citation>
    <scope>NUCLEOTIDE SEQUENCE [LARGE SCALE GENOMIC DNA]</scope>
</reference>
<sequence length="163" mass="18973">MAKSDQHISCEVVGSLHKDEKFYLTAIYGINHKESRRELWKNLRDDCVTVGGSPTIVGRDFNVMRSVDEAMGGNLPNKEYFWKKHENCMEIVKGVWKEEMQGHGLDILHRKMKMLNGKLRELNEASYSHISTRVLEKYHELSVIQTEFVYAFLDAGTIRCWCF</sequence>
<dbReference type="Proteomes" id="UP001454036">
    <property type="component" value="Unassembled WGS sequence"/>
</dbReference>
<gene>
    <name evidence="1" type="ORF">LIER_16472</name>
</gene>
<organism evidence="1 2">
    <name type="scientific">Lithospermum erythrorhizon</name>
    <name type="common">Purple gromwell</name>
    <name type="synonym">Lithospermum officinale var. erythrorhizon</name>
    <dbReference type="NCBI Taxonomy" id="34254"/>
    <lineage>
        <taxon>Eukaryota</taxon>
        <taxon>Viridiplantae</taxon>
        <taxon>Streptophyta</taxon>
        <taxon>Embryophyta</taxon>
        <taxon>Tracheophyta</taxon>
        <taxon>Spermatophyta</taxon>
        <taxon>Magnoliopsida</taxon>
        <taxon>eudicotyledons</taxon>
        <taxon>Gunneridae</taxon>
        <taxon>Pentapetalae</taxon>
        <taxon>asterids</taxon>
        <taxon>lamiids</taxon>
        <taxon>Boraginales</taxon>
        <taxon>Boraginaceae</taxon>
        <taxon>Boraginoideae</taxon>
        <taxon>Lithospermeae</taxon>
        <taxon>Lithospermum</taxon>
    </lineage>
</organism>
<comment type="caution">
    <text evidence="1">The sequence shown here is derived from an EMBL/GenBank/DDBJ whole genome shotgun (WGS) entry which is preliminary data.</text>
</comment>
<dbReference type="EMBL" id="BAABME010003685">
    <property type="protein sequence ID" value="GAA0159767.1"/>
    <property type="molecule type" value="Genomic_DNA"/>
</dbReference>
<dbReference type="AlphaFoldDB" id="A0AAV3Q9C5"/>
<evidence type="ECO:0000313" key="2">
    <source>
        <dbReference type="Proteomes" id="UP001454036"/>
    </source>
</evidence>
<dbReference type="InterPro" id="IPR036691">
    <property type="entry name" value="Endo/exonu/phosph_ase_sf"/>
</dbReference>
<evidence type="ECO:0000313" key="1">
    <source>
        <dbReference type="EMBL" id="GAA0159767.1"/>
    </source>
</evidence>
<name>A0AAV3Q9C5_LITER</name>
<dbReference type="Gene3D" id="3.60.10.10">
    <property type="entry name" value="Endonuclease/exonuclease/phosphatase"/>
    <property type="match status" value="1"/>
</dbReference>